<dbReference type="InterPro" id="IPR003953">
    <property type="entry name" value="FAD-dep_OxRdtase_2_FAD-bd"/>
</dbReference>
<dbReference type="Pfam" id="PF00890">
    <property type="entry name" value="FAD_binding_2"/>
    <property type="match status" value="1"/>
</dbReference>
<evidence type="ECO:0000256" key="3">
    <source>
        <dbReference type="ARBA" id="ARBA00022827"/>
    </source>
</evidence>
<dbReference type="PANTHER" id="PTHR43400">
    <property type="entry name" value="FUMARATE REDUCTASE"/>
    <property type="match status" value="1"/>
</dbReference>
<dbReference type="GeneID" id="27666955"/>
<evidence type="ECO:0000256" key="5">
    <source>
        <dbReference type="ARBA" id="ARBA00061147"/>
    </source>
</evidence>
<feature type="region of interest" description="Disordered" evidence="6">
    <location>
        <begin position="880"/>
        <end position="920"/>
    </location>
</feature>
<gene>
    <name evidence="8" type="ORF">SPSK_04918</name>
</gene>
<dbReference type="Gene3D" id="3.50.50.60">
    <property type="entry name" value="FAD/NAD(P)-binding domain"/>
    <property type="match status" value="3"/>
</dbReference>
<dbReference type="SUPFAM" id="SSF56425">
    <property type="entry name" value="Succinate dehydrogenase/fumarate reductase flavoprotein, catalytic domain"/>
    <property type="match status" value="1"/>
</dbReference>
<dbReference type="KEGG" id="ssck:SPSK_04918"/>
<dbReference type="InterPro" id="IPR036188">
    <property type="entry name" value="FAD/NAD-bd_sf"/>
</dbReference>
<feature type="region of interest" description="Disordered" evidence="6">
    <location>
        <begin position="824"/>
        <end position="854"/>
    </location>
</feature>
<keyword evidence="4" id="KW-0560">Oxidoreductase</keyword>
<accession>A0A0F2LYA2</accession>
<feature type="compositionally biased region" description="Basic and acidic residues" evidence="6">
    <location>
        <begin position="880"/>
        <end position="895"/>
    </location>
</feature>
<sequence length="920" mass="98963">MAPSALRRTAGRVAVGIVGLAVGASVVSRVKRAGARLKEDPATNAAHAVIGPDGVVKTDVLIVGTGGPALTAALRAKSLGLDTLVVEKNAKVGGTSCFSGSGLWIPNTHVHNDAGDSIEKALTYMGAIIGDAGPASSGPRREAFLHQGPAMVKWLENAGYQWRRTPLYPDYFQDKPGSQVGGRSIEALMYDAALLGPWRDKLNINPVRPPLPLYTNELSKIVRARCSWDGFLTAVKIWGLRLYPNQFLGAEPVCLGVSMISRLLYMNVKQGTPIWTSSPMTELVVDKASGRVTGAKVEHDGRTVTVEASQGVILAAGGFARNAEMRKTYQAPPITADWTSACQTDQGDAITAAQKIGAATALMDSAWWGAAMYEPVSKLGIWCLYDRGLPHSMIVDKQGKRFLNESQNYNALGTAIWKRHKEGPTAIPAYLIMDTNHRNRYLLAGRFMPGSAIPQKDLDSGFVTKADTLPDLAAKLGIDADGLQATQTRFNGFVDKGVDDDFARGTSVYDFYLGDPAYGNKNRNLGKIEKGPFYAVRIWPGDLGTKGGVLTDELGRALKEIKDGQYAVIPGLYAAGNSSASVMGRTYAGAGATLGPGLTFAWIAATDCARSAGVPESKLTVGLLQAIFLDRILLQILQPLLGSPRRRNVVVDQPVKEHRRADVHAHETAGPDHQLEVVGDGVARVDRAVRRRLCGDGQVLVDGARVESAARRRRRQRGQPLVRVVAALGDHGHVHVRLLVLEQCRAKVPEQLRLARGHRGALHGQAGLVRQRAARVPRLHLLAEDDLHAAADTARPRAQDGHDTRVKGVEELGRKRADVVEEDFDGVDGRDRGGGGGEVSKDQAVGRKLGSESHCGQCDCVRGGGVEQCCVSDVDAGVKIESEESGERREREMREKTRKRKGADLAPARRKHKCTEGTGV</sequence>
<proteinExistence type="inferred from homology"/>
<dbReference type="GO" id="GO:0016491">
    <property type="term" value="F:oxidoreductase activity"/>
    <property type="evidence" value="ECO:0007669"/>
    <property type="project" value="UniProtKB-KW"/>
</dbReference>
<evidence type="ECO:0000256" key="1">
    <source>
        <dbReference type="ARBA" id="ARBA00001974"/>
    </source>
</evidence>
<keyword evidence="3" id="KW-0274">FAD</keyword>
<dbReference type="InterPro" id="IPR027477">
    <property type="entry name" value="Succ_DH/fumarate_Rdtase_cat_sf"/>
</dbReference>
<dbReference type="FunFam" id="3.50.50.60:FF:000208">
    <property type="entry name" value="3-ketosteroid dehydrogenase"/>
    <property type="match status" value="1"/>
</dbReference>
<reference evidence="8 9" key="1">
    <citation type="journal article" date="2014" name="BMC Genomics">
        <title>Comparative genomics of the major fungal agents of human and animal Sporotrichosis: Sporothrix schenckii and Sporothrix brasiliensis.</title>
        <authorList>
            <person name="Teixeira M.M."/>
            <person name="de Almeida L.G."/>
            <person name="Kubitschek-Barreira P."/>
            <person name="Alves F.L."/>
            <person name="Kioshima E.S."/>
            <person name="Abadio A.K."/>
            <person name="Fernandes L."/>
            <person name="Derengowski L.S."/>
            <person name="Ferreira K.S."/>
            <person name="Souza R.C."/>
            <person name="Ruiz J.C."/>
            <person name="de Andrade N.C."/>
            <person name="Paes H.C."/>
            <person name="Nicola A.M."/>
            <person name="Albuquerque P."/>
            <person name="Gerber A.L."/>
            <person name="Martins V.P."/>
            <person name="Peconick L.D."/>
            <person name="Neto A.V."/>
            <person name="Chaucanez C.B."/>
            <person name="Silva P.A."/>
            <person name="Cunha O.L."/>
            <person name="de Oliveira F.F."/>
            <person name="dos Santos T.C."/>
            <person name="Barros A.L."/>
            <person name="Soares M.A."/>
            <person name="de Oliveira L.M."/>
            <person name="Marini M.M."/>
            <person name="Villalobos-Duno H."/>
            <person name="Cunha M.M."/>
            <person name="de Hoog S."/>
            <person name="da Silveira J.F."/>
            <person name="Henrissat B."/>
            <person name="Nino-Vega G.A."/>
            <person name="Cisalpino P.S."/>
            <person name="Mora-Montes H.M."/>
            <person name="Almeida S.R."/>
            <person name="Stajich J.E."/>
            <person name="Lopes-Bezerra L.M."/>
            <person name="Vasconcelos A.T."/>
            <person name="Felipe M.S."/>
        </authorList>
    </citation>
    <scope>NUCLEOTIDE SEQUENCE [LARGE SCALE GENOMIC DNA]</scope>
    <source>
        <strain evidence="8 9">1099-18</strain>
    </source>
</reference>
<evidence type="ECO:0000256" key="2">
    <source>
        <dbReference type="ARBA" id="ARBA00022630"/>
    </source>
</evidence>
<organism evidence="8 9">
    <name type="scientific">Sporothrix schenckii 1099-18</name>
    <dbReference type="NCBI Taxonomy" id="1397361"/>
    <lineage>
        <taxon>Eukaryota</taxon>
        <taxon>Fungi</taxon>
        <taxon>Dikarya</taxon>
        <taxon>Ascomycota</taxon>
        <taxon>Pezizomycotina</taxon>
        <taxon>Sordariomycetes</taxon>
        <taxon>Sordariomycetidae</taxon>
        <taxon>Ophiostomatales</taxon>
        <taxon>Ophiostomataceae</taxon>
        <taxon>Sporothrix</taxon>
    </lineage>
</organism>
<comment type="cofactor">
    <cofactor evidence="1">
        <name>FAD</name>
        <dbReference type="ChEBI" id="CHEBI:57692"/>
    </cofactor>
</comment>
<evidence type="ECO:0000256" key="4">
    <source>
        <dbReference type="ARBA" id="ARBA00023002"/>
    </source>
</evidence>
<keyword evidence="2" id="KW-0285">Flavoprotein</keyword>
<dbReference type="InterPro" id="IPR050315">
    <property type="entry name" value="FAD-oxidoreductase_2"/>
</dbReference>
<dbReference type="GO" id="GO:0008202">
    <property type="term" value="P:steroid metabolic process"/>
    <property type="evidence" value="ECO:0007669"/>
    <property type="project" value="UniProtKB-ARBA"/>
</dbReference>
<evidence type="ECO:0000313" key="8">
    <source>
        <dbReference type="EMBL" id="KJR80891.1"/>
    </source>
</evidence>
<dbReference type="OrthoDB" id="7777654at2759"/>
<evidence type="ECO:0000256" key="6">
    <source>
        <dbReference type="SAM" id="MobiDB-lite"/>
    </source>
</evidence>
<feature type="domain" description="FAD-dependent oxidoreductase 2 FAD-binding" evidence="7">
    <location>
        <begin position="59"/>
        <end position="594"/>
    </location>
</feature>
<protein>
    <submittedName>
        <fullName evidence="8">3-ketosteroid dehydrogenase</fullName>
    </submittedName>
</protein>
<evidence type="ECO:0000259" key="7">
    <source>
        <dbReference type="Pfam" id="PF00890"/>
    </source>
</evidence>
<dbReference type="Proteomes" id="UP000033710">
    <property type="component" value="Unassembled WGS sequence"/>
</dbReference>
<dbReference type="VEuPathDB" id="FungiDB:SPSK_04918"/>
<feature type="compositionally biased region" description="Basic and acidic residues" evidence="6">
    <location>
        <begin position="827"/>
        <end position="851"/>
    </location>
</feature>
<comment type="caution">
    <text evidence="8">The sequence shown here is derived from an EMBL/GenBank/DDBJ whole genome shotgun (WGS) entry which is preliminary data.</text>
</comment>
<name>A0A0F2LYA2_SPOSC</name>
<dbReference type="Gene3D" id="3.90.700.10">
    <property type="entry name" value="Succinate dehydrogenase/fumarate reductase flavoprotein, catalytic domain"/>
    <property type="match status" value="1"/>
</dbReference>
<dbReference type="SUPFAM" id="SSF51905">
    <property type="entry name" value="FAD/NAD(P)-binding domain"/>
    <property type="match status" value="1"/>
</dbReference>
<evidence type="ECO:0000313" key="9">
    <source>
        <dbReference type="Proteomes" id="UP000033710"/>
    </source>
</evidence>
<dbReference type="EMBL" id="AXCR01000012">
    <property type="protein sequence ID" value="KJR80891.1"/>
    <property type="molecule type" value="Genomic_DNA"/>
</dbReference>
<comment type="similarity">
    <text evidence="5">Belongs to the FAD-dependent oxidoreductase 2 family. 3-oxosteroid dehydrogenase subfamily.</text>
</comment>
<reference evidence="8 9" key="2">
    <citation type="journal article" date="2015" name="Eukaryot. Cell">
        <title>Asexual propagation of a virulent clone complex in a human and feline outbreak of sporotrichosis.</title>
        <authorList>
            <person name="Teixeira Mde M."/>
            <person name="Rodrigues A.M."/>
            <person name="Tsui C.K."/>
            <person name="de Almeida L.G."/>
            <person name="Van Diepeningen A.D."/>
            <person name="van den Ende B.G."/>
            <person name="Fernandes G.F."/>
            <person name="Kano R."/>
            <person name="Hamelin R.C."/>
            <person name="Lopes-Bezerra L.M."/>
            <person name="Vasconcelos A.T."/>
            <person name="de Hoog S."/>
            <person name="de Camargo Z.P."/>
            <person name="Felipe M.S."/>
        </authorList>
    </citation>
    <scope>NUCLEOTIDE SEQUENCE [LARGE SCALE GENOMIC DNA]</scope>
    <source>
        <strain evidence="8 9">1099-18</strain>
    </source>
</reference>
<dbReference type="AlphaFoldDB" id="A0A0F2LYA2"/>
<dbReference type="PANTHER" id="PTHR43400:SF10">
    <property type="entry name" value="3-OXOSTEROID 1-DEHYDROGENASE"/>
    <property type="match status" value="1"/>
</dbReference>
<dbReference type="RefSeq" id="XP_016583567.1">
    <property type="nucleotide sequence ID" value="XM_016731678.1"/>
</dbReference>